<dbReference type="GO" id="GO:0008081">
    <property type="term" value="F:phosphoric diester hydrolase activity"/>
    <property type="evidence" value="ECO:0007669"/>
    <property type="project" value="TreeGrafter"/>
</dbReference>
<proteinExistence type="predicted"/>
<sequence length="559" mass="64364">MFVLPVTCLLLCLEIGASLGAVVQVPLTASEATEVDVKPKKLKGRFLHITDIHPDPHYRPNTAQKKACHRKRNKKSKNNAGYWGTPYSDCDAPTRLTNFTLDYIGKNWGNEIDFVVWTGDNARHDNDRQIPRTPAEIYDLNRAVAAKMERVFSSRGIPLVPTIGNNDVWPHNIMAPGPNSITYEYSKIWAKHIPFPYLQVFQRGGYFAKEIVPDELAVISLNTMYFYDSNKAVNGCPYRDRNDPGNLQLDWLEVQLKEFMHRGLQTYIIGHVPPSPGNYFPECYVRYVELALRFQNVILGHLFGHMNVDHFFFLEEIDLQILPEEENKVRITGNDAALYDTLITEFAELPKPKPSEMDNYAVVNVAPAVVPNPYLPSFRIFSYNITDPSYSITKGKKREHGHRRGKRGDKSVHCKEPKYKNTWRCHLQEPWNSDTKSPSRLNQYWTPLGYAQYNIPNLGEANKTHPPRFELEYVTFDPSLLHPSPEDDLDSFVYPLPPRNLPEELQDPQVNKSSTYAPYKMKDLTIPSWVKLGRKLADENNGKLRKKFRRFMYAGRKGF</sequence>
<feature type="domain" description="Calcineurin-like phosphoesterase" evidence="5">
    <location>
        <begin position="45"/>
        <end position="305"/>
    </location>
</feature>
<feature type="signal peptide" evidence="4">
    <location>
        <begin position="1"/>
        <end position="20"/>
    </location>
</feature>
<dbReference type="EMBL" id="AACS02000009">
    <property type="protein sequence ID" value="EAU89666.2"/>
    <property type="molecule type" value="Genomic_DNA"/>
</dbReference>
<evidence type="ECO:0000256" key="4">
    <source>
        <dbReference type="SAM" id="SignalP"/>
    </source>
</evidence>
<dbReference type="CDD" id="cd00842">
    <property type="entry name" value="MPP_ASMase"/>
    <property type="match status" value="1"/>
</dbReference>
<dbReference type="KEGG" id="cci:CC1G_02555"/>
<reference evidence="6 7" key="1">
    <citation type="journal article" date="2010" name="Proc. Natl. Acad. Sci. U.S.A.">
        <title>Insights into evolution of multicellular fungi from the assembled chromosomes of the mushroom Coprinopsis cinerea (Coprinus cinereus).</title>
        <authorList>
            <person name="Stajich J.E."/>
            <person name="Wilke S.K."/>
            <person name="Ahren D."/>
            <person name="Au C.H."/>
            <person name="Birren B.W."/>
            <person name="Borodovsky M."/>
            <person name="Burns C."/>
            <person name="Canback B."/>
            <person name="Casselton L.A."/>
            <person name="Cheng C.K."/>
            <person name="Deng J."/>
            <person name="Dietrich F.S."/>
            <person name="Fargo D.C."/>
            <person name="Farman M.L."/>
            <person name="Gathman A.C."/>
            <person name="Goldberg J."/>
            <person name="Guigo R."/>
            <person name="Hoegger P.J."/>
            <person name="Hooker J.B."/>
            <person name="Huggins A."/>
            <person name="James T.Y."/>
            <person name="Kamada T."/>
            <person name="Kilaru S."/>
            <person name="Kodira C."/>
            <person name="Kues U."/>
            <person name="Kupfer D."/>
            <person name="Kwan H.S."/>
            <person name="Lomsadze A."/>
            <person name="Li W."/>
            <person name="Lilly W.W."/>
            <person name="Ma L.J."/>
            <person name="Mackey A.J."/>
            <person name="Manning G."/>
            <person name="Martin F."/>
            <person name="Muraguchi H."/>
            <person name="Natvig D.O."/>
            <person name="Palmerini H."/>
            <person name="Ramesh M.A."/>
            <person name="Rehmeyer C.J."/>
            <person name="Roe B.A."/>
            <person name="Shenoy N."/>
            <person name="Stanke M."/>
            <person name="Ter-Hovhannisyan V."/>
            <person name="Tunlid A."/>
            <person name="Velagapudi R."/>
            <person name="Vision T.J."/>
            <person name="Zeng Q."/>
            <person name="Zolan M.E."/>
            <person name="Pukkila P.J."/>
        </authorList>
    </citation>
    <scope>NUCLEOTIDE SEQUENCE [LARGE SCALE GENOMIC DNA]</scope>
    <source>
        <strain evidence="7">Okayama-7 / 130 / ATCC MYA-4618 / FGSC 9003</strain>
    </source>
</reference>
<dbReference type="GeneID" id="6008777"/>
<dbReference type="Gene3D" id="3.60.21.10">
    <property type="match status" value="1"/>
</dbReference>
<dbReference type="InParanoid" id="A8NBU5"/>
<dbReference type="OMA" id="LRFQDTI"/>
<evidence type="ECO:0000313" key="7">
    <source>
        <dbReference type="Proteomes" id="UP000001861"/>
    </source>
</evidence>
<dbReference type="Pfam" id="PF00149">
    <property type="entry name" value="Metallophos"/>
    <property type="match status" value="1"/>
</dbReference>
<dbReference type="SUPFAM" id="SSF56300">
    <property type="entry name" value="Metallo-dependent phosphatases"/>
    <property type="match status" value="1"/>
</dbReference>
<organism evidence="6 7">
    <name type="scientific">Coprinopsis cinerea (strain Okayama-7 / 130 / ATCC MYA-4618 / FGSC 9003)</name>
    <name type="common">Inky cap fungus</name>
    <name type="synonym">Hormographiella aspergillata</name>
    <dbReference type="NCBI Taxonomy" id="240176"/>
    <lineage>
        <taxon>Eukaryota</taxon>
        <taxon>Fungi</taxon>
        <taxon>Dikarya</taxon>
        <taxon>Basidiomycota</taxon>
        <taxon>Agaricomycotina</taxon>
        <taxon>Agaricomycetes</taxon>
        <taxon>Agaricomycetidae</taxon>
        <taxon>Agaricales</taxon>
        <taxon>Agaricineae</taxon>
        <taxon>Psathyrellaceae</taxon>
        <taxon>Coprinopsis</taxon>
    </lineage>
</organism>
<protein>
    <submittedName>
        <fullName evidence="6">Endopolyphosphatase</fullName>
    </submittedName>
</protein>
<keyword evidence="1" id="KW-0378">Hydrolase</keyword>
<feature type="region of interest" description="Disordered" evidence="3">
    <location>
        <begin position="394"/>
        <end position="413"/>
    </location>
</feature>
<evidence type="ECO:0000259" key="5">
    <source>
        <dbReference type="Pfam" id="PF00149"/>
    </source>
</evidence>
<dbReference type="eggNOG" id="KOG3770">
    <property type="taxonomic scope" value="Eukaryota"/>
</dbReference>
<evidence type="ECO:0000256" key="3">
    <source>
        <dbReference type="SAM" id="MobiDB-lite"/>
    </source>
</evidence>
<dbReference type="PANTHER" id="PTHR10340:SF55">
    <property type="entry name" value="ENDOPOLYPHOSPHATASE"/>
    <property type="match status" value="1"/>
</dbReference>
<dbReference type="VEuPathDB" id="FungiDB:CC1G_02555"/>
<dbReference type="AlphaFoldDB" id="A8NBU5"/>
<feature type="compositionally biased region" description="Basic residues" evidence="3">
    <location>
        <begin position="394"/>
        <end position="407"/>
    </location>
</feature>
<keyword evidence="4" id="KW-0732">Signal</keyword>
<feature type="chain" id="PRO_5002727204" evidence="4">
    <location>
        <begin position="21"/>
        <end position="559"/>
    </location>
</feature>
<dbReference type="Proteomes" id="UP000001861">
    <property type="component" value="Unassembled WGS sequence"/>
</dbReference>
<evidence type="ECO:0000256" key="1">
    <source>
        <dbReference type="ARBA" id="ARBA00022801"/>
    </source>
</evidence>
<evidence type="ECO:0000313" key="6">
    <source>
        <dbReference type="EMBL" id="EAU89666.2"/>
    </source>
</evidence>
<dbReference type="InterPro" id="IPR004843">
    <property type="entry name" value="Calcineurin-like_PHP"/>
</dbReference>
<accession>A8NBU5</accession>
<dbReference type="GO" id="GO:0000324">
    <property type="term" value="C:fungal-type vacuole"/>
    <property type="evidence" value="ECO:0007669"/>
    <property type="project" value="TreeGrafter"/>
</dbReference>
<dbReference type="OrthoDB" id="348678at2759"/>
<keyword evidence="2" id="KW-0325">Glycoprotein</keyword>
<dbReference type="GO" id="GO:0004309">
    <property type="term" value="F:exopolyphosphatase activity"/>
    <property type="evidence" value="ECO:0007669"/>
    <property type="project" value="TreeGrafter"/>
</dbReference>
<name>A8NBU5_COPC7</name>
<dbReference type="PANTHER" id="PTHR10340">
    <property type="entry name" value="SPHINGOMYELIN PHOSPHODIESTERASE"/>
    <property type="match status" value="1"/>
</dbReference>
<comment type="caution">
    <text evidence="6">The sequence shown here is derived from an EMBL/GenBank/DDBJ whole genome shotgun (WGS) entry which is preliminary data.</text>
</comment>
<dbReference type="InterPro" id="IPR029052">
    <property type="entry name" value="Metallo-depent_PP-like"/>
</dbReference>
<dbReference type="STRING" id="240176.A8NBU5"/>
<dbReference type="FunCoup" id="A8NBU5">
    <property type="interactions" value="54"/>
</dbReference>
<evidence type="ECO:0000256" key="2">
    <source>
        <dbReference type="ARBA" id="ARBA00023180"/>
    </source>
</evidence>
<gene>
    <name evidence="6" type="ORF">CC1G_02555</name>
</gene>
<dbReference type="InterPro" id="IPR041805">
    <property type="entry name" value="ASMase/PPN1_MPP"/>
</dbReference>
<dbReference type="GO" id="GO:0000298">
    <property type="term" value="F:endopolyphosphatase activity"/>
    <property type="evidence" value="ECO:0007669"/>
    <property type="project" value="TreeGrafter"/>
</dbReference>
<dbReference type="RefSeq" id="XP_001832293.2">
    <property type="nucleotide sequence ID" value="XM_001832241.2"/>
</dbReference>
<dbReference type="HOGENOM" id="CLU_013424_2_0_1"/>
<keyword evidence="7" id="KW-1185">Reference proteome</keyword>
<dbReference type="GO" id="GO:0005615">
    <property type="term" value="C:extracellular space"/>
    <property type="evidence" value="ECO:0007669"/>
    <property type="project" value="TreeGrafter"/>
</dbReference>
<dbReference type="GO" id="GO:0006798">
    <property type="term" value="P:polyphosphate catabolic process"/>
    <property type="evidence" value="ECO:0007669"/>
    <property type="project" value="TreeGrafter"/>
</dbReference>